<gene>
    <name evidence="3" type="ORF">ABL78_5532</name>
</gene>
<dbReference type="OrthoDB" id="265749at2759"/>
<evidence type="ECO:0000256" key="2">
    <source>
        <dbReference type="SAM" id="Phobius"/>
    </source>
</evidence>
<keyword evidence="2" id="KW-1133">Transmembrane helix</keyword>
<feature type="compositionally biased region" description="Polar residues" evidence="1">
    <location>
        <begin position="174"/>
        <end position="197"/>
    </location>
</feature>
<feature type="region of interest" description="Disordered" evidence="1">
    <location>
        <begin position="154"/>
        <end position="228"/>
    </location>
</feature>
<proteinExistence type="predicted"/>
<comment type="caution">
    <text evidence="3">The sequence shown here is derived from an EMBL/GenBank/DDBJ whole genome shotgun (WGS) entry which is preliminary data.</text>
</comment>
<keyword evidence="2" id="KW-0472">Membrane</keyword>
<dbReference type="OMA" id="GDEEMCG"/>
<dbReference type="Proteomes" id="UP000038009">
    <property type="component" value="Unassembled WGS sequence"/>
</dbReference>
<protein>
    <recommendedName>
        <fullName evidence="5">Transmembrane protein</fullName>
    </recommendedName>
</protein>
<sequence length="228" mass="24337">MSQPFPRPSIIVDTAPPPLPTYRPLKPIIVYANKSASTMAHVLNASVEAANVTLRNTTDWVASAANSTAKEMSQKAASAASNAVSKASSSTTAAISTNSTRWYDKVDKMTTASVSEHVSRLSLLHLFAWFFLFTALTTLTVVLLNWGLRSRQSAADAKDEDKDEEMPTKAFALPSSSSTQGTLAEGTGSASSSSNRLLATRGNVARQQFLESRKAGGSIRSYGSTETR</sequence>
<reference evidence="3 4" key="1">
    <citation type="journal article" date="2015" name="PLoS Pathog.">
        <title>Leptomonas seymouri: Adaptations to the Dixenous Life Cycle Analyzed by Genome Sequencing, Transcriptome Profiling and Co-infection with Leishmania donovani.</title>
        <authorList>
            <person name="Kraeva N."/>
            <person name="Butenko A."/>
            <person name="Hlavacova J."/>
            <person name="Kostygov A."/>
            <person name="Myskova J."/>
            <person name="Grybchuk D."/>
            <person name="Lestinova T."/>
            <person name="Votypka J."/>
            <person name="Volf P."/>
            <person name="Opperdoes F."/>
            <person name="Flegontov P."/>
            <person name="Lukes J."/>
            <person name="Yurchenko V."/>
        </authorList>
    </citation>
    <scope>NUCLEOTIDE SEQUENCE [LARGE SCALE GENOMIC DNA]</scope>
    <source>
        <strain evidence="3 4">ATCC 30220</strain>
    </source>
</reference>
<feature type="transmembrane region" description="Helical" evidence="2">
    <location>
        <begin position="126"/>
        <end position="148"/>
    </location>
</feature>
<dbReference type="VEuPathDB" id="TriTrypDB:Lsey_0189_0060"/>
<evidence type="ECO:0000313" key="3">
    <source>
        <dbReference type="EMBL" id="KPI85407.1"/>
    </source>
</evidence>
<keyword evidence="4" id="KW-1185">Reference proteome</keyword>
<dbReference type="AlphaFoldDB" id="A0A0N0P4Z6"/>
<evidence type="ECO:0008006" key="5">
    <source>
        <dbReference type="Google" id="ProtNLM"/>
    </source>
</evidence>
<organism evidence="3 4">
    <name type="scientific">Leptomonas seymouri</name>
    <dbReference type="NCBI Taxonomy" id="5684"/>
    <lineage>
        <taxon>Eukaryota</taxon>
        <taxon>Discoba</taxon>
        <taxon>Euglenozoa</taxon>
        <taxon>Kinetoplastea</taxon>
        <taxon>Metakinetoplastina</taxon>
        <taxon>Trypanosomatida</taxon>
        <taxon>Trypanosomatidae</taxon>
        <taxon>Leishmaniinae</taxon>
        <taxon>Leptomonas</taxon>
    </lineage>
</organism>
<keyword evidence="2" id="KW-0812">Transmembrane</keyword>
<evidence type="ECO:0000313" key="4">
    <source>
        <dbReference type="Proteomes" id="UP000038009"/>
    </source>
</evidence>
<name>A0A0N0P4Z6_LEPSE</name>
<accession>A0A0N0P4Z6</accession>
<evidence type="ECO:0000256" key="1">
    <source>
        <dbReference type="SAM" id="MobiDB-lite"/>
    </source>
</evidence>
<dbReference type="EMBL" id="LJSK01000189">
    <property type="protein sequence ID" value="KPI85407.1"/>
    <property type="molecule type" value="Genomic_DNA"/>
</dbReference>